<dbReference type="EMBL" id="KV722433">
    <property type="protein sequence ID" value="OCH89182.1"/>
    <property type="molecule type" value="Genomic_DNA"/>
</dbReference>
<gene>
    <name evidence="2" type="ORF">OBBRIDRAFT_778895</name>
</gene>
<feature type="region of interest" description="Disordered" evidence="1">
    <location>
        <begin position="52"/>
        <end position="143"/>
    </location>
</feature>
<evidence type="ECO:0000313" key="2">
    <source>
        <dbReference type="EMBL" id="OCH89182.1"/>
    </source>
</evidence>
<dbReference type="AlphaFoldDB" id="A0A8E2AYY0"/>
<evidence type="ECO:0000256" key="1">
    <source>
        <dbReference type="SAM" id="MobiDB-lite"/>
    </source>
</evidence>
<feature type="compositionally biased region" description="Basic and acidic residues" evidence="1">
    <location>
        <begin position="103"/>
        <end position="113"/>
    </location>
</feature>
<organism evidence="2 3">
    <name type="scientific">Obba rivulosa</name>
    <dbReference type="NCBI Taxonomy" id="1052685"/>
    <lineage>
        <taxon>Eukaryota</taxon>
        <taxon>Fungi</taxon>
        <taxon>Dikarya</taxon>
        <taxon>Basidiomycota</taxon>
        <taxon>Agaricomycotina</taxon>
        <taxon>Agaricomycetes</taxon>
        <taxon>Polyporales</taxon>
        <taxon>Gelatoporiaceae</taxon>
        <taxon>Obba</taxon>
    </lineage>
</organism>
<feature type="compositionally biased region" description="Polar residues" evidence="1">
    <location>
        <begin position="89"/>
        <end position="98"/>
    </location>
</feature>
<proteinExistence type="predicted"/>
<accession>A0A8E2AYY0</accession>
<protein>
    <submittedName>
        <fullName evidence="2">Uncharacterized protein</fullName>
    </submittedName>
</protein>
<dbReference type="OrthoDB" id="2500073at2759"/>
<feature type="region of interest" description="Disordered" evidence="1">
    <location>
        <begin position="1"/>
        <end position="39"/>
    </location>
</feature>
<dbReference type="Proteomes" id="UP000250043">
    <property type="component" value="Unassembled WGS sequence"/>
</dbReference>
<name>A0A8E2AYY0_9APHY</name>
<feature type="compositionally biased region" description="Polar residues" evidence="1">
    <location>
        <begin position="133"/>
        <end position="143"/>
    </location>
</feature>
<reference evidence="2 3" key="1">
    <citation type="submission" date="2016-07" db="EMBL/GenBank/DDBJ databases">
        <title>Draft genome of the white-rot fungus Obba rivulosa 3A-2.</title>
        <authorList>
            <consortium name="DOE Joint Genome Institute"/>
            <person name="Miettinen O."/>
            <person name="Riley R."/>
            <person name="Acob R."/>
            <person name="Barry K."/>
            <person name="Cullen D."/>
            <person name="De Vries R."/>
            <person name="Hainaut M."/>
            <person name="Hatakka A."/>
            <person name="Henrissat B."/>
            <person name="Hilden K."/>
            <person name="Kuo R."/>
            <person name="Labutti K."/>
            <person name="Lipzen A."/>
            <person name="Makela M.R."/>
            <person name="Sandor L."/>
            <person name="Spatafora J.W."/>
            <person name="Grigoriev I.V."/>
            <person name="Hibbett D.S."/>
        </authorList>
    </citation>
    <scope>NUCLEOTIDE SEQUENCE [LARGE SCALE GENOMIC DNA]</scope>
    <source>
        <strain evidence="2 3">3A-2</strain>
    </source>
</reference>
<feature type="compositionally biased region" description="Basic and acidic residues" evidence="1">
    <location>
        <begin position="52"/>
        <end position="82"/>
    </location>
</feature>
<keyword evidence="3" id="KW-1185">Reference proteome</keyword>
<evidence type="ECO:0000313" key="3">
    <source>
        <dbReference type="Proteomes" id="UP000250043"/>
    </source>
</evidence>
<sequence length="143" mass="15384">MTASSGAGGDKPYPEQMHAGAVGYGPNYGTGPTTGDKLEGMVNEMKGKMIRDPELVEYGREMRTGELKERQKEDDMHEDRGGTPDVPKSDTNQTTAQPPSVEDTAHPSEKGQREQAATVAPEGTDDAEVQRRGSATENTKYIG</sequence>